<keyword evidence="1" id="KW-0732">Signal</keyword>
<reference evidence="2 3" key="1">
    <citation type="submission" date="2020-02" db="EMBL/GenBank/DDBJ databases">
        <title>Draft genome sequence of two Spirosoma agri KCTC 52727 and Spirosoma terrae KCTC 52035.</title>
        <authorList>
            <person name="Rojas J."/>
            <person name="Ambika Manirajan B."/>
            <person name="Suarez C."/>
            <person name="Ratering S."/>
            <person name="Schnell S."/>
        </authorList>
    </citation>
    <scope>NUCLEOTIDE SEQUENCE [LARGE SCALE GENOMIC DNA]</scope>
    <source>
        <strain evidence="2 3">KCTC 52035</strain>
    </source>
</reference>
<dbReference type="Proteomes" id="UP000474175">
    <property type="component" value="Unassembled WGS sequence"/>
</dbReference>
<gene>
    <name evidence="2" type="ORF">GK108_15000</name>
</gene>
<evidence type="ECO:0000313" key="3">
    <source>
        <dbReference type="Proteomes" id="UP000474175"/>
    </source>
</evidence>
<evidence type="ECO:0000256" key="1">
    <source>
        <dbReference type="SAM" id="SignalP"/>
    </source>
</evidence>
<proteinExistence type="predicted"/>
<accession>A0A6L9L9P5</accession>
<organism evidence="2 3">
    <name type="scientific">Spirosoma terrae</name>
    <dbReference type="NCBI Taxonomy" id="1968276"/>
    <lineage>
        <taxon>Bacteria</taxon>
        <taxon>Pseudomonadati</taxon>
        <taxon>Bacteroidota</taxon>
        <taxon>Cytophagia</taxon>
        <taxon>Cytophagales</taxon>
        <taxon>Cytophagaceae</taxon>
        <taxon>Spirosoma</taxon>
    </lineage>
</organism>
<evidence type="ECO:0000313" key="2">
    <source>
        <dbReference type="EMBL" id="NDU96187.1"/>
    </source>
</evidence>
<dbReference type="EMBL" id="JAAFZH010000006">
    <property type="protein sequence ID" value="NDU96187.1"/>
    <property type="molecule type" value="Genomic_DNA"/>
</dbReference>
<sequence length="123" mass="13491">MSKLAVSILMSAATFANPGNPTSPKALSFGASAYVTIDNQIRVAVNKNEEVPVEILLRNANDLIVFRQTISKKDLKYALKMNVDELTDGKYELEIKSEEGSIKKELNLSTQTSQATSRVVAMQ</sequence>
<feature type="chain" id="PRO_5027044865" description="DUF3244 domain-containing protein" evidence="1">
    <location>
        <begin position="17"/>
        <end position="123"/>
    </location>
</feature>
<protein>
    <recommendedName>
        <fullName evidence="4">DUF3244 domain-containing protein</fullName>
    </recommendedName>
</protein>
<feature type="signal peptide" evidence="1">
    <location>
        <begin position="1"/>
        <end position="16"/>
    </location>
</feature>
<evidence type="ECO:0008006" key="4">
    <source>
        <dbReference type="Google" id="ProtNLM"/>
    </source>
</evidence>
<dbReference type="AlphaFoldDB" id="A0A6L9L9P5"/>
<comment type="caution">
    <text evidence="2">The sequence shown here is derived from an EMBL/GenBank/DDBJ whole genome shotgun (WGS) entry which is preliminary data.</text>
</comment>
<keyword evidence="3" id="KW-1185">Reference proteome</keyword>
<name>A0A6L9L9P5_9BACT</name>